<accession>A0ABQ9HMZ1</accession>
<dbReference type="InterPro" id="IPR008906">
    <property type="entry name" value="HATC_C_dom"/>
</dbReference>
<dbReference type="InterPro" id="IPR012337">
    <property type="entry name" value="RNaseH-like_sf"/>
</dbReference>
<evidence type="ECO:0000313" key="2">
    <source>
        <dbReference type="EMBL" id="KAJ8885550.1"/>
    </source>
</evidence>
<evidence type="ECO:0000313" key="3">
    <source>
        <dbReference type="Proteomes" id="UP001159363"/>
    </source>
</evidence>
<keyword evidence="3" id="KW-1185">Reference proteome</keyword>
<sequence>MAELASAQTSIKKLQDSEWALLEGHVEYPTSSCVIPLLDGITETLKIFLCQGNSKRKKSRFPDVRNQKTYLFAMVLDPQFKCVLRLQGVTNTLHSNDSEQSVDTSSDEQEESSVWDSLRRAAKNVQKENLALYKKKEPIIRKVHGRQPTKRNFQDVQLSQCQYLSVPASQVSSEIMFSAAGNIVTMRRECLNPDTI</sequence>
<organism evidence="2 3">
    <name type="scientific">Dryococelus australis</name>
    <dbReference type="NCBI Taxonomy" id="614101"/>
    <lineage>
        <taxon>Eukaryota</taxon>
        <taxon>Metazoa</taxon>
        <taxon>Ecdysozoa</taxon>
        <taxon>Arthropoda</taxon>
        <taxon>Hexapoda</taxon>
        <taxon>Insecta</taxon>
        <taxon>Pterygota</taxon>
        <taxon>Neoptera</taxon>
        <taxon>Polyneoptera</taxon>
        <taxon>Phasmatodea</taxon>
        <taxon>Verophasmatodea</taxon>
        <taxon>Anareolatae</taxon>
        <taxon>Phasmatidae</taxon>
        <taxon>Eurycanthinae</taxon>
        <taxon>Dryococelus</taxon>
    </lineage>
</organism>
<protein>
    <recommendedName>
        <fullName evidence="1">HAT C-terminal dimerisation domain-containing protein</fullName>
    </recommendedName>
</protein>
<feature type="domain" description="HAT C-terminal dimerisation" evidence="1">
    <location>
        <begin position="155"/>
        <end position="195"/>
    </location>
</feature>
<reference evidence="2 3" key="1">
    <citation type="submission" date="2023-02" db="EMBL/GenBank/DDBJ databases">
        <title>LHISI_Scaffold_Assembly.</title>
        <authorList>
            <person name="Stuart O.P."/>
            <person name="Cleave R."/>
            <person name="Magrath M.J.L."/>
            <person name="Mikheyev A.S."/>
        </authorList>
    </citation>
    <scope>NUCLEOTIDE SEQUENCE [LARGE SCALE GENOMIC DNA]</scope>
    <source>
        <strain evidence="2">Daus_M_001</strain>
        <tissue evidence="2">Leg muscle</tissue>
    </source>
</reference>
<comment type="caution">
    <text evidence="2">The sequence shown here is derived from an EMBL/GenBank/DDBJ whole genome shotgun (WGS) entry which is preliminary data.</text>
</comment>
<dbReference type="EMBL" id="JARBHB010000004">
    <property type="protein sequence ID" value="KAJ8885550.1"/>
    <property type="molecule type" value="Genomic_DNA"/>
</dbReference>
<evidence type="ECO:0000259" key="1">
    <source>
        <dbReference type="Pfam" id="PF05699"/>
    </source>
</evidence>
<proteinExistence type="predicted"/>
<gene>
    <name evidence="2" type="ORF">PR048_011748</name>
</gene>
<dbReference type="Pfam" id="PF05699">
    <property type="entry name" value="Dimer_Tnp_hAT"/>
    <property type="match status" value="1"/>
</dbReference>
<dbReference type="Proteomes" id="UP001159363">
    <property type="component" value="Chromosome X"/>
</dbReference>
<dbReference type="SUPFAM" id="SSF53098">
    <property type="entry name" value="Ribonuclease H-like"/>
    <property type="match status" value="1"/>
</dbReference>
<name>A0ABQ9HMZ1_9NEOP</name>